<accession>A0A1L9SR50</accession>
<dbReference type="STRING" id="1073090.A0A1L9SR50"/>
<dbReference type="GeneID" id="34610975"/>
<keyword evidence="1" id="KW-0732">Signal</keyword>
<protein>
    <recommendedName>
        <fullName evidence="4">ASST-domain-containing protein</fullName>
    </recommendedName>
</protein>
<dbReference type="InterPro" id="IPR053143">
    <property type="entry name" value="Arylsulfate_ST"/>
</dbReference>
<feature type="signal peptide" evidence="1">
    <location>
        <begin position="1"/>
        <end position="16"/>
    </location>
</feature>
<sequence length="560" mass="63066">MVLLTILFFLPLLASAKSWHSFWYDLGLFGIHPTVSYESFDLQAPELNVIKSDPRCEDGHILLTPRGMFYPEPGPLIFDNAGNLVWMENKYGMVMDLKVQHYKGRDYLTFWAGEDDGTRGNGQYYMLDSSYEVAHIITAANGLMGDLHEFKLTENGTALMTIYEMTPADLTSVGGPSDGWIYDGVFQEVDLETGEVVFQWRARDHYAVDEAYSPLGDKGREPTKASAWDYFHINSVDKDAEGNYLVSSRYMHTLTCVKPSGDLCWVLGGKRNMFQDLSEDGSATGFSWQHHARWHPDNIVTVFDNGADEDEITTDHSRGLMISLDLDAMTATTLQVFNPPDGWLSRSQGSVQVMPDTGNVFVGWGRTPAWTEFTADGEVLCDVHFSPRWFFRLGWVKSYRTEKAKWVGTPSYPPTFQLEDGGDRLYVSWNGATEVAGWVLQGSGDPHAQDADFETLDYIPKTGFETCFDLPQTAHPYLRVAAVGFDGKDLGYTNVFETDPEYSPSSSSSSFLLFSDMYLPELLLSSLALAGVFIAIWKSRQLFPSFALVSRWFTRHNTRF</sequence>
<dbReference type="RefSeq" id="XP_022584103.1">
    <property type="nucleotide sequence ID" value="XM_022724510.1"/>
</dbReference>
<keyword evidence="3" id="KW-1185">Reference proteome</keyword>
<dbReference type="Pfam" id="PF14269">
    <property type="entry name" value="Arylsulfotran_2"/>
    <property type="match status" value="1"/>
</dbReference>
<name>A0A1L9SR50_9EURO</name>
<evidence type="ECO:0000256" key="1">
    <source>
        <dbReference type="SAM" id="SignalP"/>
    </source>
</evidence>
<proteinExistence type="predicted"/>
<evidence type="ECO:0000313" key="3">
    <source>
        <dbReference type="Proteomes" id="UP000184188"/>
    </source>
</evidence>
<dbReference type="Proteomes" id="UP000184188">
    <property type="component" value="Unassembled WGS sequence"/>
</dbReference>
<dbReference type="VEuPathDB" id="FungiDB:ASPZODRAFT_138978"/>
<dbReference type="AlphaFoldDB" id="A0A1L9SR50"/>
<feature type="chain" id="PRO_5012431302" description="ASST-domain-containing protein" evidence="1">
    <location>
        <begin position="17"/>
        <end position="560"/>
    </location>
</feature>
<dbReference type="PANTHER" id="PTHR35340:SF5">
    <property type="entry name" value="ASST-DOMAIN-CONTAINING PROTEIN"/>
    <property type="match status" value="1"/>
</dbReference>
<reference evidence="3" key="1">
    <citation type="journal article" date="2017" name="Genome Biol.">
        <title>Comparative genomics reveals high biological diversity and specific adaptations in the industrially and medically important fungal genus Aspergillus.</title>
        <authorList>
            <person name="de Vries R.P."/>
            <person name="Riley R."/>
            <person name="Wiebenga A."/>
            <person name="Aguilar-Osorio G."/>
            <person name="Amillis S."/>
            <person name="Uchima C.A."/>
            <person name="Anderluh G."/>
            <person name="Asadollahi M."/>
            <person name="Askin M."/>
            <person name="Barry K."/>
            <person name="Battaglia E."/>
            <person name="Bayram O."/>
            <person name="Benocci T."/>
            <person name="Braus-Stromeyer S.A."/>
            <person name="Caldana C."/>
            <person name="Canovas D."/>
            <person name="Cerqueira G.C."/>
            <person name="Chen F."/>
            <person name="Chen W."/>
            <person name="Choi C."/>
            <person name="Clum A."/>
            <person name="Dos Santos R.A."/>
            <person name="Damasio A.R."/>
            <person name="Diallinas G."/>
            <person name="Emri T."/>
            <person name="Fekete E."/>
            <person name="Flipphi M."/>
            <person name="Freyberg S."/>
            <person name="Gallo A."/>
            <person name="Gournas C."/>
            <person name="Habgood R."/>
            <person name="Hainaut M."/>
            <person name="Harispe M.L."/>
            <person name="Henrissat B."/>
            <person name="Hilden K.S."/>
            <person name="Hope R."/>
            <person name="Hossain A."/>
            <person name="Karabika E."/>
            <person name="Karaffa L."/>
            <person name="Karanyi Z."/>
            <person name="Krasevec N."/>
            <person name="Kuo A."/>
            <person name="Kusch H."/>
            <person name="LaButti K."/>
            <person name="Lagendijk E.L."/>
            <person name="Lapidus A."/>
            <person name="Levasseur A."/>
            <person name="Lindquist E."/>
            <person name="Lipzen A."/>
            <person name="Logrieco A.F."/>
            <person name="MacCabe A."/>
            <person name="Maekelae M.R."/>
            <person name="Malavazi I."/>
            <person name="Melin P."/>
            <person name="Meyer V."/>
            <person name="Mielnichuk N."/>
            <person name="Miskei M."/>
            <person name="Molnar A.P."/>
            <person name="Mule G."/>
            <person name="Ngan C.Y."/>
            <person name="Orejas M."/>
            <person name="Orosz E."/>
            <person name="Ouedraogo J.P."/>
            <person name="Overkamp K.M."/>
            <person name="Park H.-S."/>
            <person name="Perrone G."/>
            <person name="Piumi F."/>
            <person name="Punt P.J."/>
            <person name="Ram A.F."/>
            <person name="Ramon A."/>
            <person name="Rauscher S."/>
            <person name="Record E."/>
            <person name="Riano-Pachon D.M."/>
            <person name="Robert V."/>
            <person name="Roehrig J."/>
            <person name="Ruller R."/>
            <person name="Salamov A."/>
            <person name="Salih N.S."/>
            <person name="Samson R.A."/>
            <person name="Sandor E."/>
            <person name="Sanguinetti M."/>
            <person name="Schuetze T."/>
            <person name="Sepcic K."/>
            <person name="Shelest E."/>
            <person name="Sherlock G."/>
            <person name="Sophianopoulou V."/>
            <person name="Squina F.M."/>
            <person name="Sun H."/>
            <person name="Susca A."/>
            <person name="Todd R.B."/>
            <person name="Tsang A."/>
            <person name="Unkles S.E."/>
            <person name="van de Wiele N."/>
            <person name="van Rossen-Uffink D."/>
            <person name="Oliveira J.V."/>
            <person name="Vesth T.C."/>
            <person name="Visser J."/>
            <person name="Yu J.-H."/>
            <person name="Zhou M."/>
            <person name="Andersen M.R."/>
            <person name="Archer D.B."/>
            <person name="Baker S.E."/>
            <person name="Benoit I."/>
            <person name="Brakhage A.A."/>
            <person name="Braus G.H."/>
            <person name="Fischer R."/>
            <person name="Frisvad J.C."/>
            <person name="Goldman G.H."/>
            <person name="Houbraken J."/>
            <person name="Oakley B."/>
            <person name="Pocsi I."/>
            <person name="Scazzocchio C."/>
            <person name="Seiboth B."/>
            <person name="vanKuyk P.A."/>
            <person name="Wortman J."/>
            <person name="Dyer P.S."/>
            <person name="Grigoriev I.V."/>
        </authorList>
    </citation>
    <scope>NUCLEOTIDE SEQUENCE [LARGE SCALE GENOMIC DNA]</scope>
    <source>
        <strain evidence="3">CBS 506.65</strain>
    </source>
</reference>
<gene>
    <name evidence="2" type="ORF">ASPZODRAFT_138978</name>
</gene>
<dbReference type="EMBL" id="KV878337">
    <property type="protein sequence ID" value="OJJ49593.1"/>
    <property type="molecule type" value="Genomic_DNA"/>
</dbReference>
<dbReference type="InterPro" id="IPR039535">
    <property type="entry name" value="ASST-like"/>
</dbReference>
<evidence type="ECO:0000313" key="2">
    <source>
        <dbReference type="EMBL" id="OJJ49593.1"/>
    </source>
</evidence>
<organism evidence="2 3">
    <name type="scientific">Penicilliopsis zonata CBS 506.65</name>
    <dbReference type="NCBI Taxonomy" id="1073090"/>
    <lineage>
        <taxon>Eukaryota</taxon>
        <taxon>Fungi</taxon>
        <taxon>Dikarya</taxon>
        <taxon>Ascomycota</taxon>
        <taxon>Pezizomycotina</taxon>
        <taxon>Eurotiomycetes</taxon>
        <taxon>Eurotiomycetidae</taxon>
        <taxon>Eurotiales</taxon>
        <taxon>Aspergillaceae</taxon>
        <taxon>Penicilliopsis</taxon>
    </lineage>
</organism>
<dbReference type="OrthoDB" id="5427350at2759"/>
<evidence type="ECO:0008006" key="4">
    <source>
        <dbReference type="Google" id="ProtNLM"/>
    </source>
</evidence>
<dbReference type="PANTHER" id="PTHR35340">
    <property type="entry name" value="PQQ ENZYME REPEAT PROTEIN-RELATED"/>
    <property type="match status" value="1"/>
</dbReference>